<gene>
    <name evidence="3" type="ORF">K504DRAFT_457352</name>
</gene>
<dbReference type="AlphaFoldDB" id="A0A6G1KRK6"/>
<proteinExistence type="predicted"/>
<evidence type="ECO:0000313" key="4">
    <source>
        <dbReference type="Proteomes" id="UP000799428"/>
    </source>
</evidence>
<dbReference type="OrthoDB" id="206452at2759"/>
<evidence type="ECO:0000256" key="1">
    <source>
        <dbReference type="SAM" id="MobiDB-lite"/>
    </source>
</evidence>
<dbReference type="CDD" id="cd15457">
    <property type="entry name" value="NADAR"/>
    <property type="match status" value="1"/>
</dbReference>
<dbReference type="InterPro" id="IPR012816">
    <property type="entry name" value="NADAR"/>
</dbReference>
<dbReference type="InterPro" id="IPR037238">
    <property type="entry name" value="YbiA-like_sf"/>
</dbReference>
<organism evidence="3 4">
    <name type="scientific">Pleomassaria siparia CBS 279.74</name>
    <dbReference type="NCBI Taxonomy" id="1314801"/>
    <lineage>
        <taxon>Eukaryota</taxon>
        <taxon>Fungi</taxon>
        <taxon>Dikarya</taxon>
        <taxon>Ascomycota</taxon>
        <taxon>Pezizomycotina</taxon>
        <taxon>Dothideomycetes</taxon>
        <taxon>Pleosporomycetidae</taxon>
        <taxon>Pleosporales</taxon>
        <taxon>Pleomassariaceae</taxon>
        <taxon>Pleomassaria</taxon>
    </lineage>
</organism>
<dbReference type="Gene3D" id="1.10.357.40">
    <property type="entry name" value="YbiA-like"/>
    <property type="match status" value="1"/>
</dbReference>
<accession>A0A6G1KRK6</accession>
<reference evidence="3" key="1">
    <citation type="journal article" date="2020" name="Stud. Mycol.">
        <title>101 Dothideomycetes genomes: a test case for predicting lifestyles and emergence of pathogens.</title>
        <authorList>
            <person name="Haridas S."/>
            <person name="Albert R."/>
            <person name="Binder M."/>
            <person name="Bloem J."/>
            <person name="Labutti K."/>
            <person name="Salamov A."/>
            <person name="Andreopoulos B."/>
            <person name="Baker S."/>
            <person name="Barry K."/>
            <person name="Bills G."/>
            <person name="Bluhm B."/>
            <person name="Cannon C."/>
            <person name="Castanera R."/>
            <person name="Culley D."/>
            <person name="Daum C."/>
            <person name="Ezra D."/>
            <person name="Gonzalez J."/>
            <person name="Henrissat B."/>
            <person name="Kuo A."/>
            <person name="Liang C."/>
            <person name="Lipzen A."/>
            <person name="Lutzoni F."/>
            <person name="Magnuson J."/>
            <person name="Mondo S."/>
            <person name="Nolan M."/>
            <person name="Ohm R."/>
            <person name="Pangilinan J."/>
            <person name="Park H.-J."/>
            <person name="Ramirez L."/>
            <person name="Alfaro M."/>
            <person name="Sun H."/>
            <person name="Tritt A."/>
            <person name="Yoshinaga Y."/>
            <person name="Zwiers L.-H."/>
            <person name="Turgeon B."/>
            <person name="Goodwin S."/>
            <person name="Spatafora J."/>
            <person name="Crous P."/>
            <person name="Grigoriev I."/>
        </authorList>
    </citation>
    <scope>NUCLEOTIDE SEQUENCE</scope>
    <source>
        <strain evidence="3">CBS 279.74</strain>
    </source>
</reference>
<dbReference type="EMBL" id="MU005764">
    <property type="protein sequence ID" value="KAF2715185.1"/>
    <property type="molecule type" value="Genomic_DNA"/>
</dbReference>
<feature type="domain" description="NADAR" evidence="2">
    <location>
        <begin position="23"/>
        <end position="201"/>
    </location>
</feature>
<evidence type="ECO:0000313" key="3">
    <source>
        <dbReference type="EMBL" id="KAF2715185.1"/>
    </source>
</evidence>
<name>A0A6G1KRK6_9PLEO</name>
<evidence type="ECO:0000259" key="2">
    <source>
        <dbReference type="Pfam" id="PF08719"/>
    </source>
</evidence>
<feature type="compositionally biased region" description="Acidic residues" evidence="1">
    <location>
        <begin position="217"/>
        <end position="233"/>
    </location>
</feature>
<keyword evidence="4" id="KW-1185">Reference proteome</keyword>
<dbReference type="NCBIfam" id="TIGR02464">
    <property type="entry name" value="ribofla_fusion"/>
    <property type="match status" value="1"/>
</dbReference>
<dbReference type="Pfam" id="PF08719">
    <property type="entry name" value="NADAR"/>
    <property type="match status" value="1"/>
</dbReference>
<protein>
    <submittedName>
        <fullName evidence="3">DUF1768-domain-containing protein</fullName>
    </submittedName>
</protein>
<sequence>MPKRKGHPTGRPKGSQPTSGTIFFYLPNEIAYGIFCQWHASKIDMPVTSLGFLVTQSTATPSPSTILANLPPTLAFSCAEQLYMFTKSLYFCDSILCTRILGTSDPKDVKKLGQTVNGFNDFKWSRVKFRAAVVGNWYKFRREGGLRDTLLGTGERELAEASMRDRVWGIGFNATQAEGKREEWGENLLGKALMKVRGRLRELMGKVERGEMVDWEWDGEEEEEEEENEIDADLEAKETAE</sequence>
<dbReference type="SUPFAM" id="SSF143990">
    <property type="entry name" value="YbiA-like"/>
    <property type="match status" value="1"/>
</dbReference>
<feature type="region of interest" description="Disordered" evidence="1">
    <location>
        <begin position="217"/>
        <end position="241"/>
    </location>
</feature>
<dbReference type="Proteomes" id="UP000799428">
    <property type="component" value="Unassembled WGS sequence"/>
</dbReference>